<sequence>MPTDTALRSTPQIRRRLCLLLAVAALQSTCAADWVVVASSQSPLSKLSREQVANLYLGQIHELPGSGRIVPVDLAEESPLRQQFYSQVANKTPVQVRMHWSKMIFNGKGRPPQEVQNSNDMKRLLNANPSSIGYMDRLVVDGTLKVLLIP</sequence>
<evidence type="ECO:0000313" key="3">
    <source>
        <dbReference type="Proteomes" id="UP001595791"/>
    </source>
</evidence>
<comment type="caution">
    <text evidence="2">The sequence shown here is derived from an EMBL/GenBank/DDBJ whole genome shotgun (WGS) entry which is preliminary data.</text>
</comment>
<accession>A0ABV8MKF2</accession>
<dbReference type="Gene3D" id="3.40.190.10">
    <property type="entry name" value="Periplasmic binding protein-like II"/>
    <property type="match status" value="1"/>
</dbReference>
<dbReference type="SUPFAM" id="SSF53850">
    <property type="entry name" value="Periplasmic binding protein-like II"/>
    <property type="match status" value="1"/>
</dbReference>
<dbReference type="RefSeq" id="WP_378161498.1">
    <property type="nucleotide sequence ID" value="NZ_JBHSBU010000001.1"/>
</dbReference>
<organism evidence="2 3">
    <name type="scientific">Chitinimonas lacunae</name>
    <dbReference type="NCBI Taxonomy" id="1963018"/>
    <lineage>
        <taxon>Bacteria</taxon>
        <taxon>Pseudomonadati</taxon>
        <taxon>Pseudomonadota</taxon>
        <taxon>Betaproteobacteria</taxon>
        <taxon>Neisseriales</taxon>
        <taxon>Chitinibacteraceae</taxon>
        <taxon>Chitinimonas</taxon>
    </lineage>
</organism>
<keyword evidence="1" id="KW-0732">Signal</keyword>
<feature type="signal peptide" evidence="1">
    <location>
        <begin position="1"/>
        <end position="31"/>
    </location>
</feature>
<evidence type="ECO:0000256" key="1">
    <source>
        <dbReference type="SAM" id="SignalP"/>
    </source>
</evidence>
<name>A0ABV8MKF2_9NEIS</name>
<keyword evidence="3" id="KW-1185">Reference proteome</keyword>
<dbReference type="Proteomes" id="UP001595791">
    <property type="component" value="Unassembled WGS sequence"/>
</dbReference>
<protein>
    <recommendedName>
        <fullName evidence="4">Phosphate ABC transporter substrate-binding protein</fullName>
    </recommendedName>
</protein>
<feature type="chain" id="PRO_5046634574" description="Phosphate ABC transporter substrate-binding protein" evidence="1">
    <location>
        <begin position="32"/>
        <end position="150"/>
    </location>
</feature>
<proteinExistence type="predicted"/>
<evidence type="ECO:0008006" key="4">
    <source>
        <dbReference type="Google" id="ProtNLM"/>
    </source>
</evidence>
<reference evidence="3" key="1">
    <citation type="journal article" date="2019" name="Int. J. Syst. Evol. Microbiol.">
        <title>The Global Catalogue of Microorganisms (GCM) 10K type strain sequencing project: providing services to taxonomists for standard genome sequencing and annotation.</title>
        <authorList>
            <consortium name="The Broad Institute Genomics Platform"/>
            <consortium name="The Broad Institute Genome Sequencing Center for Infectious Disease"/>
            <person name="Wu L."/>
            <person name="Ma J."/>
        </authorList>
    </citation>
    <scope>NUCLEOTIDE SEQUENCE [LARGE SCALE GENOMIC DNA]</scope>
    <source>
        <strain evidence="3">LMG 29894</strain>
    </source>
</reference>
<dbReference type="EMBL" id="JBHSBU010000001">
    <property type="protein sequence ID" value="MFC4158623.1"/>
    <property type="molecule type" value="Genomic_DNA"/>
</dbReference>
<gene>
    <name evidence="2" type="ORF">ACFOW7_04520</name>
</gene>
<evidence type="ECO:0000313" key="2">
    <source>
        <dbReference type="EMBL" id="MFC4158623.1"/>
    </source>
</evidence>